<dbReference type="InterPro" id="IPR012413">
    <property type="entry name" value="BA14K"/>
</dbReference>
<evidence type="ECO:0000256" key="6">
    <source>
        <dbReference type="ARBA" id="ARBA00025321"/>
    </source>
</evidence>
<keyword evidence="7" id="KW-1133">Transmembrane helix</keyword>
<accession>A0A1H9A3S6</accession>
<dbReference type="GO" id="GO:0016020">
    <property type="term" value="C:membrane"/>
    <property type="evidence" value="ECO:0007669"/>
    <property type="project" value="UniProtKB-SubCell"/>
</dbReference>
<sequence>MASGFQEPACGNGQQAGAKPLKENVLNRIITALVAGFVASATVVAAASPAFADEPWMRGNRGGFAGDHGGHHGGRDFRGHDRHGGGWDRGHHGYRHGYNRHDYYRHRHHGDAGAAAAFGLAAGAIAGAAASSASHGSSCAARFKSYNPRTHTYLGYDGQRHVCR</sequence>
<dbReference type="AlphaFoldDB" id="A0A1H9A3S6"/>
<dbReference type="GO" id="GO:0030246">
    <property type="term" value="F:carbohydrate binding"/>
    <property type="evidence" value="ECO:0007669"/>
    <property type="project" value="UniProtKB-KW"/>
</dbReference>
<comment type="function">
    <text evidence="6">Has immunoglobulin-binding and hemagglutination properties, and can bind to mannose. Essential for virulence. May be involved in LPS biosynthesis or polysaccharide transport.</text>
</comment>
<evidence type="ECO:0000256" key="3">
    <source>
        <dbReference type="ARBA" id="ARBA00020552"/>
    </source>
</evidence>
<feature type="transmembrane region" description="Helical" evidence="7">
    <location>
        <begin position="29"/>
        <end position="52"/>
    </location>
</feature>
<dbReference type="Pfam" id="PF07886">
    <property type="entry name" value="BA14K"/>
    <property type="match status" value="1"/>
</dbReference>
<organism evidence="8 9">
    <name type="scientific">Faunimonas pinastri</name>
    <dbReference type="NCBI Taxonomy" id="1855383"/>
    <lineage>
        <taxon>Bacteria</taxon>
        <taxon>Pseudomonadati</taxon>
        <taxon>Pseudomonadota</taxon>
        <taxon>Alphaproteobacteria</taxon>
        <taxon>Hyphomicrobiales</taxon>
        <taxon>Afifellaceae</taxon>
        <taxon>Faunimonas</taxon>
    </lineage>
</organism>
<name>A0A1H9A3S6_9HYPH</name>
<evidence type="ECO:0000313" key="9">
    <source>
        <dbReference type="Proteomes" id="UP000199647"/>
    </source>
</evidence>
<keyword evidence="9" id="KW-1185">Reference proteome</keyword>
<dbReference type="STRING" id="1855383.SAMN05216548_101304"/>
<gene>
    <name evidence="8" type="ORF">SAMN05216548_101304</name>
</gene>
<evidence type="ECO:0000256" key="4">
    <source>
        <dbReference type="ARBA" id="ARBA00022475"/>
    </source>
</evidence>
<comment type="similarity">
    <text evidence="2">Belongs to the BA14k family.</text>
</comment>
<keyword evidence="5" id="KW-0430">Lectin</keyword>
<keyword evidence="7" id="KW-0812">Transmembrane</keyword>
<reference evidence="8 9" key="1">
    <citation type="submission" date="2016-10" db="EMBL/GenBank/DDBJ databases">
        <authorList>
            <person name="de Groot N.N."/>
        </authorList>
    </citation>
    <scope>NUCLEOTIDE SEQUENCE [LARGE SCALE GENOMIC DNA]</scope>
    <source>
        <strain evidence="8 9">A52C2</strain>
    </source>
</reference>
<dbReference type="Proteomes" id="UP000199647">
    <property type="component" value="Unassembled WGS sequence"/>
</dbReference>
<evidence type="ECO:0000256" key="2">
    <source>
        <dbReference type="ARBA" id="ARBA00010270"/>
    </source>
</evidence>
<evidence type="ECO:0000256" key="1">
    <source>
        <dbReference type="ARBA" id="ARBA00004167"/>
    </source>
</evidence>
<proteinExistence type="inferred from homology"/>
<evidence type="ECO:0000256" key="7">
    <source>
        <dbReference type="SAM" id="Phobius"/>
    </source>
</evidence>
<protein>
    <recommendedName>
        <fullName evidence="3">Lectin-like protein BA14k</fullName>
    </recommendedName>
</protein>
<keyword evidence="7" id="KW-0472">Membrane</keyword>
<comment type="subcellular location">
    <subcellularLocation>
        <location evidence="1">Membrane</location>
        <topology evidence="1">Single-pass membrane protein</topology>
    </subcellularLocation>
</comment>
<keyword evidence="4" id="KW-1003">Cell membrane</keyword>
<evidence type="ECO:0000256" key="5">
    <source>
        <dbReference type="ARBA" id="ARBA00022734"/>
    </source>
</evidence>
<dbReference type="EMBL" id="FOFG01000001">
    <property type="protein sequence ID" value="SEP70648.1"/>
    <property type="molecule type" value="Genomic_DNA"/>
</dbReference>
<evidence type="ECO:0000313" key="8">
    <source>
        <dbReference type="EMBL" id="SEP70648.1"/>
    </source>
</evidence>